<evidence type="ECO:0000313" key="2">
    <source>
        <dbReference type="Proteomes" id="UP000280960"/>
    </source>
</evidence>
<proteinExistence type="predicted"/>
<dbReference type="KEGG" id="bacg:D2962_09410"/>
<name>A0A3G2R6S4_9FIRM</name>
<dbReference type="RefSeq" id="WP_122014816.1">
    <property type="nucleotide sequence ID" value="NZ_CP033169.1"/>
</dbReference>
<dbReference type="Proteomes" id="UP000280960">
    <property type="component" value="Chromosome"/>
</dbReference>
<dbReference type="EMBL" id="CP033169">
    <property type="protein sequence ID" value="AYO30798.1"/>
    <property type="molecule type" value="Genomic_DNA"/>
</dbReference>
<dbReference type="InterPro" id="IPR020288">
    <property type="entry name" value="Sheath_initiator"/>
</dbReference>
<accession>A0A3G2R6S4</accession>
<dbReference type="AlphaFoldDB" id="A0A3G2R6S4"/>
<evidence type="ECO:0000313" key="1">
    <source>
        <dbReference type="EMBL" id="AYO30798.1"/>
    </source>
</evidence>
<protein>
    <submittedName>
        <fullName evidence="1">DUF2634 domain-containing protein</fullName>
    </submittedName>
</protein>
<dbReference type="SUPFAM" id="SSF160719">
    <property type="entry name" value="gpW/gp25-like"/>
    <property type="match status" value="1"/>
</dbReference>
<reference evidence="1 2" key="1">
    <citation type="submission" date="2018-10" db="EMBL/GenBank/DDBJ databases">
        <authorList>
            <person name="Zhang X."/>
        </authorList>
    </citation>
    <scope>NUCLEOTIDE SEQUENCE [LARGE SCALE GENOMIC DNA]</scope>
    <source>
        <strain evidence="1 2">SK-G1</strain>
    </source>
</reference>
<keyword evidence="2" id="KW-1185">Reference proteome</keyword>
<organism evidence="1 2">
    <name type="scientific">Biomaibacter acetigenes</name>
    <dbReference type="NCBI Taxonomy" id="2316383"/>
    <lineage>
        <taxon>Bacteria</taxon>
        <taxon>Bacillati</taxon>
        <taxon>Bacillota</taxon>
        <taxon>Clostridia</taxon>
        <taxon>Thermosediminibacterales</taxon>
        <taxon>Tepidanaerobacteraceae</taxon>
        <taxon>Biomaibacter</taxon>
    </lineage>
</organism>
<gene>
    <name evidence="1" type="ORF">D2962_09410</name>
</gene>
<sequence>MPNLFPTEEVQAQPETVETASEVSFGKSWRFDFDKGEFVLTPAGKVAETSDVDAWLEWCRKALMTARYQHLIYSRNYGQEFDDLISRHLNREGNESEIKRIVTETLMVDPRTVAVENFTFQWEGDTVYFTCEVSNVRGETETLHGSVVI</sequence>
<dbReference type="Pfam" id="PF10934">
    <property type="entry name" value="Sheath_initiator"/>
    <property type="match status" value="1"/>
</dbReference>